<feature type="region of interest" description="Disordered" evidence="1">
    <location>
        <begin position="271"/>
        <end position="335"/>
    </location>
</feature>
<evidence type="ECO:0000313" key="3">
    <source>
        <dbReference type="Proteomes" id="UP000648187"/>
    </source>
</evidence>
<feature type="non-terminal residue" evidence="2">
    <location>
        <position position="466"/>
    </location>
</feature>
<feature type="region of interest" description="Disordered" evidence="1">
    <location>
        <begin position="59"/>
        <end position="91"/>
    </location>
</feature>
<feature type="region of interest" description="Disordered" evidence="1">
    <location>
        <begin position="199"/>
        <end position="237"/>
    </location>
</feature>
<proteinExistence type="predicted"/>
<feature type="compositionally biased region" description="Low complexity" evidence="1">
    <location>
        <begin position="286"/>
        <end position="298"/>
    </location>
</feature>
<accession>A0A835GHR1</accession>
<organism evidence="2 3">
    <name type="scientific">Spodoptera exigua</name>
    <name type="common">Beet armyworm</name>
    <name type="synonym">Noctua fulgens</name>
    <dbReference type="NCBI Taxonomy" id="7107"/>
    <lineage>
        <taxon>Eukaryota</taxon>
        <taxon>Metazoa</taxon>
        <taxon>Ecdysozoa</taxon>
        <taxon>Arthropoda</taxon>
        <taxon>Hexapoda</taxon>
        <taxon>Insecta</taxon>
        <taxon>Pterygota</taxon>
        <taxon>Neoptera</taxon>
        <taxon>Endopterygota</taxon>
        <taxon>Lepidoptera</taxon>
        <taxon>Glossata</taxon>
        <taxon>Ditrysia</taxon>
        <taxon>Noctuoidea</taxon>
        <taxon>Noctuidae</taxon>
        <taxon>Amphipyrinae</taxon>
        <taxon>Spodoptera</taxon>
    </lineage>
</organism>
<keyword evidence="3" id="KW-1185">Reference proteome</keyword>
<feature type="compositionally biased region" description="Low complexity" evidence="1">
    <location>
        <begin position="199"/>
        <end position="208"/>
    </location>
</feature>
<gene>
    <name evidence="2" type="ORF">HW555_006145</name>
</gene>
<feature type="compositionally biased region" description="Pro residues" evidence="1">
    <location>
        <begin position="273"/>
        <end position="285"/>
    </location>
</feature>
<feature type="compositionally biased region" description="Low complexity" evidence="1">
    <location>
        <begin position="309"/>
        <end position="322"/>
    </location>
</feature>
<name>A0A835GHR1_SPOEX</name>
<evidence type="ECO:0000313" key="2">
    <source>
        <dbReference type="EMBL" id="KAF9416570.1"/>
    </source>
</evidence>
<comment type="caution">
    <text evidence="2">The sequence shown here is derived from an EMBL/GenBank/DDBJ whole genome shotgun (WGS) entry which is preliminary data.</text>
</comment>
<dbReference type="EMBL" id="JACKWZ010000088">
    <property type="protein sequence ID" value="KAF9416570.1"/>
    <property type="molecule type" value="Genomic_DNA"/>
</dbReference>
<evidence type="ECO:0000256" key="1">
    <source>
        <dbReference type="SAM" id="MobiDB-lite"/>
    </source>
</evidence>
<sequence length="466" mass="48466">SCKEVCSKHSNIESVACLASHVGVTDVSATQRTATRHAARARAPTASAPAPAPRCCPAAPGAPAPPVMSTSARRRRKPRSLAVDGHEDSSRGTHTHYCFLVSLVQTYVIRDSECHPLALQALSVVAGSGAKMSARTSSGSWSGEGGAPPDIIDLDKFMRSSVRPARPDKHVVACDELVVDAGGVDRKPGVVPVAAVAAPASLSRSVPRTPAPPPARRTVAGDASSGRGPRTPAGSNNSLRAFRAVCERALLDQQAQIARVAQLCERLTERPAAPAPHTPPAPAPAPAAAAAPAAPAGAPRRRSERTLHSASLDTSDVSSSSRSTRDQRRKDKHRTEECKTYKIIMNKLDELNRLVSVSDKVVATEPEPRTALLVHHNTVSVRGGSTAGCAEGGAPGAPAGGSLRLANPCALDVVPRHDFVIDSVAQWESRGGSGSSGGDPRCGFDLEDPVHVSACKLGGECRRCVC</sequence>
<dbReference type="AlphaFoldDB" id="A0A835GHR1"/>
<protein>
    <submittedName>
        <fullName evidence="2">Uncharacterized protein</fullName>
    </submittedName>
</protein>
<reference evidence="2" key="1">
    <citation type="submission" date="2020-08" db="EMBL/GenBank/DDBJ databases">
        <title>Spodoptera exigua strain:BAW_Kor-Di-RS1 Genome sequencing and assembly.</title>
        <authorList>
            <person name="Kim J."/>
            <person name="Nam H.Y."/>
            <person name="Kwon M."/>
            <person name="Choi J.H."/>
            <person name="Cho S.R."/>
            <person name="Kim G.-H."/>
        </authorList>
    </citation>
    <scope>NUCLEOTIDE SEQUENCE</scope>
    <source>
        <strain evidence="2">BAW_Kor-Di-RS1</strain>
        <tissue evidence="2">Whole-body</tissue>
    </source>
</reference>
<dbReference type="Proteomes" id="UP000648187">
    <property type="component" value="Unassembled WGS sequence"/>
</dbReference>
<feature type="compositionally biased region" description="Basic and acidic residues" evidence="1">
    <location>
        <begin position="323"/>
        <end position="335"/>
    </location>
</feature>